<feature type="transmembrane region" description="Helical" evidence="2">
    <location>
        <begin position="272"/>
        <end position="293"/>
    </location>
</feature>
<organism evidence="3 4">
    <name type="scientific">Capronia coronata CBS 617.96</name>
    <dbReference type="NCBI Taxonomy" id="1182541"/>
    <lineage>
        <taxon>Eukaryota</taxon>
        <taxon>Fungi</taxon>
        <taxon>Dikarya</taxon>
        <taxon>Ascomycota</taxon>
        <taxon>Pezizomycotina</taxon>
        <taxon>Eurotiomycetes</taxon>
        <taxon>Chaetothyriomycetidae</taxon>
        <taxon>Chaetothyriales</taxon>
        <taxon>Herpotrichiellaceae</taxon>
        <taxon>Capronia</taxon>
    </lineage>
</organism>
<keyword evidence="2" id="KW-1133">Transmembrane helix</keyword>
<accession>W9XSZ9</accession>
<gene>
    <name evidence="3" type="ORF">A1O1_07316</name>
</gene>
<evidence type="ECO:0008006" key="5">
    <source>
        <dbReference type="Google" id="ProtNLM"/>
    </source>
</evidence>
<dbReference type="GeneID" id="19162177"/>
<evidence type="ECO:0000313" key="4">
    <source>
        <dbReference type="Proteomes" id="UP000019484"/>
    </source>
</evidence>
<protein>
    <recommendedName>
        <fullName evidence="5">Extracellular membrane protein CFEM domain-containing protein</fullName>
    </recommendedName>
</protein>
<proteinExistence type="predicted"/>
<feature type="region of interest" description="Disordered" evidence="1">
    <location>
        <begin position="302"/>
        <end position="381"/>
    </location>
</feature>
<sequence>MLNQPQATVPQVAHRLPDSRKWIFFCSGTAPTTSMFGVQPCQFLKNHVIVSYVAQVLRALRESRICFRNSTQPCLVTIKPAISPTSSCAALQPPISFLVLGDRLFKCSLYKNTRDSKDQVIKMFQPHHRHWLFVALALFHNLDIVSAQQIFIDNAPGYASLGTCAEPPLSTVIRDMNSGCGDNGATTSFSCFCTASSSYMADVISSAVLQRCPGSTAAAASATAVFNAYCALDKTSSALGTAAAAPTSAAPLTDTEDGSSKSNTGLSTGAKAAIGVVVPVVVLGVILGAFLIMRKRAYRRRQQKGFEGGPDVPSKDKDMSLDDDGYFSSKTGELPGSDALPVEMPSEEKLQDQYPSPYLQEMPAATASGEKNPRTVMAELQ</sequence>
<evidence type="ECO:0000256" key="2">
    <source>
        <dbReference type="SAM" id="Phobius"/>
    </source>
</evidence>
<keyword evidence="4" id="KW-1185">Reference proteome</keyword>
<evidence type="ECO:0000256" key="1">
    <source>
        <dbReference type="SAM" id="MobiDB-lite"/>
    </source>
</evidence>
<dbReference type="HOGENOM" id="CLU_725629_0_0_1"/>
<evidence type="ECO:0000313" key="3">
    <source>
        <dbReference type="EMBL" id="EXJ83692.1"/>
    </source>
</evidence>
<dbReference type="Proteomes" id="UP000019484">
    <property type="component" value="Unassembled WGS sequence"/>
</dbReference>
<dbReference type="STRING" id="1182541.W9XSZ9"/>
<dbReference type="OrthoDB" id="3794517at2759"/>
<dbReference type="EMBL" id="AMWN01000006">
    <property type="protein sequence ID" value="EXJ83692.1"/>
    <property type="molecule type" value="Genomic_DNA"/>
</dbReference>
<keyword evidence="2" id="KW-0812">Transmembrane</keyword>
<reference evidence="3 4" key="1">
    <citation type="submission" date="2013-03" db="EMBL/GenBank/DDBJ databases">
        <title>The Genome Sequence of Capronia coronata CBS 617.96.</title>
        <authorList>
            <consortium name="The Broad Institute Genomics Platform"/>
            <person name="Cuomo C."/>
            <person name="de Hoog S."/>
            <person name="Gorbushina A."/>
            <person name="Walker B."/>
            <person name="Young S.K."/>
            <person name="Zeng Q."/>
            <person name="Gargeya S."/>
            <person name="Fitzgerald M."/>
            <person name="Haas B."/>
            <person name="Abouelleil A."/>
            <person name="Allen A.W."/>
            <person name="Alvarado L."/>
            <person name="Arachchi H.M."/>
            <person name="Berlin A.M."/>
            <person name="Chapman S.B."/>
            <person name="Gainer-Dewar J."/>
            <person name="Goldberg J."/>
            <person name="Griggs A."/>
            <person name="Gujja S."/>
            <person name="Hansen M."/>
            <person name="Howarth C."/>
            <person name="Imamovic A."/>
            <person name="Ireland A."/>
            <person name="Larimer J."/>
            <person name="McCowan C."/>
            <person name="Murphy C."/>
            <person name="Pearson M."/>
            <person name="Poon T.W."/>
            <person name="Priest M."/>
            <person name="Roberts A."/>
            <person name="Saif S."/>
            <person name="Shea T."/>
            <person name="Sisk P."/>
            <person name="Sykes S."/>
            <person name="Wortman J."/>
            <person name="Nusbaum C."/>
            <person name="Birren B."/>
        </authorList>
    </citation>
    <scope>NUCLEOTIDE SEQUENCE [LARGE SCALE GENOMIC DNA]</scope>
    <source>
        <strain evidence="3 4">CBS 617.96</strain>
    </source>
</reference>
<dbReference type="AlphaFoldDB" id="W9XSZ9"/>
<comment type="caution">
    <text evidence="3">The sequence shown here is derived from an EMBL/GenBank/DDBJ whole genome shotgun (WGS) entry which is preliminary data.</text>
</comment>
<keyword evidence="2" id="KW-0472">Membrane</keyword>
<dbReference type="eggNOG" id="ENOG502T247">
    <property type="taxonomic scope" value="Eukaryota"/>
</dbReference>
<dbReference type="RefSeq" id="XP_007726378.1">
    <property type="nucleotide sequence ID" value="XM_007728188.1"/>
</dbReference>
<name>W9XSZ9_9EURO</name>